<protein>
    <submittedName>
        <fullName evidence="1">Uncharacterized protein</fullName>
    </submittedName>
</protein>
<sequence>MFEKDIPNRKWSEKRLKLQGKKKVHNLNNEIKILIFLEN</sequence>
<gene>
    <name evidence="1" type="ORF">NEZAVI_LOCUS6921</name>
</gene>
<dbReference type="EMBL" id="OV725079">
    <property type="protein sequence ID" value="CAH1396973.1"/>
    <property type="molecule type" value="Genomic_DNA"/>
</dbReference>
<accession>A0A9P0H7J2</accession>
<proteinExistence type="predicted"/>
<organism evidence="1 2">
    <name type="scientific">Nezara viridula</name>
    <name type="common">Southern green stink bug</name>
    <name type="synonym">Cimex viridulus</name>
    <dbReference type="NCBI Taxonomy" id="85310"/>
    <lineage>
        <taxon>Eukaryota</taxon>
        <taxon>Metazoa</taxon>
        <taxon>Ecdysozoa</taxon>
        <taxon>Arthropoda</taxon>
        <taxon>Hexapoda</taxon>
        <taxon>Insecta</taxon>
        <taxon>Pterygota</taxon>
        <taxon>Neoptera</taxon>
        <taxon>Paraneoptera</taxon>
        <taxon>Hemiptera</taxon>
        <taxon>Heteroptera</taxon>
        <taxon>Panheteroptera</taxon>
        <taxon>Pentatomomorpha</taxon>
        <taxon>Pentatomoidea</taxon>
        <taxon>Pentatomidae</taxon>
        <taxon>Pentatominae</taxon>
        <taxon>Nezara</taxon>
    </lineage>
</organism>
<evidence type="ECO:0000313" key="1">
    <source>
        <dbReference type="EMBL" id="CAH1396973.1"/>
    </source>
</evidence>
<dbReference type="Proteomes" id="UP001152798">
    <property type="component" value="Chromosome 3"/>
</dbReference>
<name>A0A9P0H7J2_NEZVI</name>
<dbReference type="AlphaFoldDB" id="A0A9P0H7J2"/>
<keyword evidence="2" id="KW-1185">Reference proteome</keyword>
<reference evidence="1" key="1">
    <citation type="submission" date="2022-01" db="EMBL/GenBank/DDBJ databases">
        <authorList>
            <person name="King R."/>
        </authorList>
    </citation>
    <scope>NUCLEOTIDE SEQUENCE</scope>
</reference>
<evidence type="ECO:0000313" key="2">
    <source>
        <dbReference type="Proteomes" id="UP001152798"/>
    </source>
</evidence>